<dbReference type="AlphaFoldDB" id="A0A4V6AUX8"/>
<evidence type="ECO:0000313" key="3">
    <source>
        <dbReference type="EMBL" id="TKS87312.1"/>
    </source>
</evidence>
<reference evidence="3 4" key="1">
    <citation type="submission" date="2019-01" db="EMBL/GenBank/DDBJ databases">
        <title>Genome Assembly of Collichthys lucidus.</title>
        <authorList>
            <person name="Cai M."/>
            <person name="Xiao S."/>
        </authorList>
    </citation>
    <scope>NUCLEOTIDE SEQUENCE [LARGE SCALE GENOMIC DNA]</scope>
    <source>
        <strain evidence="3">JT15FE1705JMU</strain>
        <tissue evidence="3">Muscle</tissue>
    </source>
</reference>
<dbReference type="EMBL" id="CM014096">
    <property type="protein sequence ID" value="TKS87312.1"/>
    <property type="molecule type" value="Genomic_DNA"/>
</dbReference>
<gene>
    <name evidence="3" type="ORF">D9C73_021436</name>
</gene>
<organism evidence="3 4">
    <name type="scientific">Collichthys lucidus</name>
    <name type="common">Big head croaker</name>
    <name type="synonym">Sciaena lucida</name>
    <dbReference type="NCBI Taxonomy" id="240159"/>
    <lineage>
        <taxon>Eukaryota</taxon>
        <taxon>Metazoa</taxon>
        <taxon>Chordata</taxon>
        <taxon>Craniata</taxon>
        <taxon>Vertebrata</taxon>
        <taxon>Euteleostomi</taxon>
        <taxon>Actinopterygii</taxon>
        <taxon>Neopterygii</taxon>
        <taxon>Teleostei</taxon>
        <taxon>Neoteleostei</taxon>
        <taxon>Acanthomorphata</taxon>
        <taxon>Eupercaria</taxon>
        <taxon>Sciaenidae</taxon>
        <taxon>Collichthys</taxon>
    </lineage>
</organism>
<feature type="compositionally biased region" description="Low complexity" evidence="1">
    <location>
        <begin position="485"/>
        <end position="496"/>
    </location>
</feature>
<feature type="domain" description="DUF4708" evidence="2">
    <location>
        <begin position="8"/>
        <end position="278"/>
    </location>
</feature>
<evidence type="ECO:0000256" key="1">
    <source>
        <dbReference type="SAM" id="MobiDB-lite"/>
    </source>
</evidence>
<accession>A0A4V6AUX8</accession>
<protein>
    <recommendedName>
        <fullName evidence="2">DUF4708 domain-containing protein</fullName>
    </recommendedName>
</protein>
<dbReference type="PANTHER" id="PTHR28495:SF1">
    <property type="entry name" value="GENE, 17266-RELATED"/>
    <property type="match status" value="1"/>
</dbReference>
<dbReference type="Pfam" id="PF15813">
    <property type="entry name" value="DUF4708"/>
    <property type="match status" value="1"/>
</dbReference>
<evidence type="ECO:0000313" key="4">
    <source>
        <dbReference type="Proteomes" id="UP000298787"/>
    </source>
</evidence>
<feature type="region of interest" description="Disordered" evidence="1">
    <location>
        <begin position="333"/>
        <end position="361"/>
    </location>
</feature>
<sequence>MSGAVQRSMFFLGLPDLNSLVCITVTLQEDDDLRSQQMKTCRELVLLYSDVLASPSLDSFTQITVVMAKSFFQKGVLQLFGQRRSLQLGPAQCVFPGVLQCCLSYSLICRLSPSWNKAGLYLIAGKDFLTERGRLRAVSTELNTCEGQLCIGIEANTVRLQPTTLEDFDLSPLVLRRFCGDPEAILDPSSTGGAIWCHILPSMKKGQIITISHQLPRDGPFRTYRDLQNHWNCLYGYTLPDLAEEEVVYCSVYFRLVGERLFTYPLSCIRLQPVQRCPPVDLQGALGSFLSDIRGRLQSVCGFPARLTSKPCYHTGQVLGGEQVNLTSSFSIRQVLTPPPPPPPASPPPPRPVKPWFPLSQQDRPQRLDGCGFRSSLMQSQVCTRDGDWPSSSSSSSSSSFLPLFQPASSLTSSSSVLAPLPPPSQTPVISAPRLVPIFKNKCPSRHVNVALLKVQKMKEQLSGGGGGGEERERVTLPVFRKTPTTAPVSSLSALTLPPPPIIPRFSHHSAAPQPAGHPQ</sequence>
<evidence type="ECO:0000259" key="2">
    <source>
        <dbReference type="Pfam" id="PF15813"/>
    </source>
</evidence>
<keyword evidence="4" id="KW-1185">Reference proteome</keyword>
<name>A0A4V6AUX8_COLLU</name>
<feature type="compositionally biased region" description="Pro residues" evidence="1">
    <location>
        <begin position="337"/>
        <end position="355"/>
    </location>
</feature>
<proteinExistence type="predicted"/>
<dbReference type="Proteomes" id="UP000298787">
    <property type="component" value="Chromosome 19"/>
</dbReference>
<dbReference type="PANTHER" id="PTHR28495">
    <property type="entry name" value="HYPOTHETICAL PROTEIN LOC100359752"/>
    <property type="match status" value="1"/>
</dbReference>
<dbReference type="InterPro" id="IPR031643">
    <property type="entry name" value="DUF4708"/>
</dbReference>
<dbReference type="STRING" id="240159.A0A4V6AUX8"/>
<feature type="region of interest" description="Disordered" evidence="1">
    <location>
        <begin position="461"/>
        <end position="520"/>
    </location>
</feature>
<dbReference type="OrthoDB" id="6285995at2759"/>